<sequence length="88" mass="10396">MMGKVGNELVSSQEMTIGQAIFLLIVFAMIYGIGEFPTLILHYYKKCDSNITYFLEYLFLVLRIIFYIVFFKINKKNIVLILKLNRKF</sequence>
<evidence type="ECO:0000313" key="2">
    <source>
        <dbReference type="EMBL" id="VTQ89155.1"/>
    </source>
</evidence>
<feature type="transmembrane region" description="Helical" evidence="1">
    <location>
        <begin position="50"/>
        <end position="70"/>
    </location>
</feature>
<reference evidence="2 3" key="1">
    <citation type="submission" date="2019-05" db="EMBL/GenBank/DDBJ databases">
        <authorList>
            <consortium name="Pathogen Informatics"/>
        </authorList>
    </citation>
    <scope>NUCLEOTIDE SEQUENCE [LARGE SCALE GENOMIC DNA]</scope>
    <source>
        <strain evidence="2 3">NCTC503</strain>
    </source>
</reference>
<accession>A0A4U9RBQ3</accession>
<gene>
    <name evidence="2" type="ORF">NCTC503_01348</name>
</gene>
<dbReference type="KEGG" id="hhw:NCTC503_01348"/>
<dbReference type="EMBL" id="LR590481">
    <property type="protein sequence ID" value="VTQ89155.1"/>
    <property type="molecule type" value="Genomic_DNA"/>
</dbReference>
<evidence type="ECO:0000256" key="1">
    <source>
        <dbReference type="SAM" id="Phobius"/>
    </source>
</evidence>
<dbReference type="Proteomes" id="UP000308489">
    <property type="component" value="Chromosome 1"/>
</dbReference>
<name>A0A4U9RBQ3_HATHI</name>
<feature type="transmembrane region" description="Helical" evidence="1">
    <location>
        <begin position="21"/>
        <end position="44"/>
    </location>
</feature>
<dbReference type="RefSeq" id="WP_138210015.1">
    <property type="nucleotide sequence ID" value="NZ_CBCRUQ010000017.1"/>
</dbReference>
<keyword evidence="1" id="KW-0472">Membrane</keyword>
<keyword evidence="1" id="KW-0812">Transmembrane</keyword>
<dbReference type="AlphaFoldDB" id="A0A4U9RBQ3"/>
<keyword evidence="1" id="KW-1133">Transmembrane helix</keyword>
<organism evidence="2 3">
    <name type="scientific">Hathewaya histolytica</name>
    <name type="common">Clostridium histolyticum</name>
    <dbReference type="NCBI Taxonomy" id="1498"/>
    <lineage>
        <taxon>Bacteria</taxon>
        <taxon>Bacillati</taxon>
        <taxon>Bacillota</taxon>
        <taxon>Clostridia</taxon>
        <taxon>Eubacteriales</taxon>
        <taxon>Clostridiaceae</taxon>
        <taxon>Hathewaya</taxon>
    </lineage>
</organism>
<keyword evidence="3" id="KW-1185">Reference proteome</keyword>
<evidence type="ECO:0000313" key="3">
    <source>
        <dbReference type="Proteomes" id="UP000308489"/>
    </source>
</evidence>
<proteinExistence type="predicted"/>
<protein>
    <submittedName>
        <fullName evidence="2">Uncharacterized protein</fullName>
    </submittedName>
</protein>